<proteinExistence type="predicted"/>
<dbReference type="InterPro" id="IPR016167">
    <property type="entry name" value="FAD-bd_PCMH_sub1"/>
</dbReference>
<dbReference type="GO" id="GO:0016491">
    <property type="term" value="F:oxidoreductase activity"/>
    <property type="evidence" value="ECO:0007669"/>
    <property type="project" value="InterPro"/>
</dbReference>
<dbReference type="AlphaFoldDB" id="A0A381XHI5"/>
<dbReference type="InterPro" id="IPR036318">
    <property type="entry name" value="FAD-bd_PCMH-like_sf"/>
</dbReference>
<evidence type="ECO:0000259" key="1">
    <source>
        <dbReference type="Pfam" id="PF00941"/>
    </source>
</evidence>
<dbReference type="GO" id="GO:0050660">
    <property type="term" value="F:flavin adenine dinucleotide binding"/>
    <property type="evidence" value="ECO:0007669"/>
    <property type="project" value="InterPro"/>
</dbReference>
<gene>
    <name evidence="2" type="ORF">METZ01_LOCUS116481</name>
</gene>
<organism evidence="2">
    <name type="scientific">marine metagenome</name>
    <dbReference type="NCBI Taxonomy" id="408172"/>
    <lineage>
        <taxon>unclassified sequences</taxon>
        <taxon>metagenomes</taxon>
        <taxon>ecological metagenomes</taxon>
    </lineage>
</organism>
<feature type="domain" description="Molybdopterin dehydrogenase FAD-binding" evidence="1">
    <location>
        <begin position="5"/>
        <end position="50"/>
    </location>
</feature>
<dbReference type="EMBL" id="UINC01015032">
    <property type="protein sequence ID" value="SVA63627.1"/>
    <property type="molecule type" value="Genomic_DNA"/>
</dbReference>
<dbReference type="InterPro" id="IPR002346">
    <property type="entry name" value="Mopterin_DH_FAD-bd"/>
</dbReference>
<sequence>MIPESFDYQRAGSVSEAISLLQQGGEETKILAGGHSLIPTMKLRLATPETL</sequence>
<dbReference type="Gene3D" id="3.30.43.10">
    <property type="entry name" value="Uridine Diphospho-n-acetylenolpyruvylglucosamine Reductase, domain 2"/>
    <property type="match status" value="1"/>
</dbReference>
<reference evidence="2" key="1">
    <citation type="submission" date="2018-05" db="EMBL/GenBank/DDBJ databases">
        <authorList>
            <person name="Lanie J.A."/>
            <person name="Ng W.-L."/>
            <person name="Kazmierczak K.M."/>
            <person name="Andrzejewski T.M."/>
            <person name="Davidsen T.M."/>
            <person name="Wayne K.J."/>
            <person name="Tettelin H."/>
            <person name="Glass J.I."/>
            <person name="Rusch D."/>
            <person name="Podicherti R."/>
            <person name="Tsui H.-C.T."/>
            <person name="Winkler M.E."/>
        </authorList>
    </citation>
    <scope>NUCLEOTIDE SEQUENCE</scope>
</reference>
<name>A0A381XHI5_9ZZZZ</name>
<dbReference type="SUPFAM" id="SSF56176">
    <property type="entry name" value="FAD-binding/transporter-associated domain-like"/>
    <property type="match status" value="1"/>
</dbReference>
<dbReference type="Pfam" id="PF00941">
    <property type="entry name" value="FAD_binding_5"/>
    <property type="match status" value="1"/>
</dbReference>
<feature type="non-terminal residue" evidence="2">
    <location>
        <position position="51"/>
    </location>
</feature>
<evidence type="ECO:0000313" key="2">
    <source>
        <dbReference type="EMBL" id="SVA63627.1"/>
    </source>
</evidence>
<accession>A0A381XHI5</accession>
<protein>
    <recommendedName>
        <fullName evidence="1">Molybdopterin dehydrogenase FAD-binding domain-containing protein</fullName>
    </recommendedName>
</protein>